<dbReference type="Proteomes" id="UP000034704">
    <property type="component" value="Unassembled WGS sequence"/>
</dbReference>
<comment type="caution">
    <text evidence="3">The sequence shown here is derived from an EMBL/GenBank/DDBJ whole genome shotgun (WGS) entry which is preliminary data.</text>
</comment>
<dbReference type="EMBL" id="LCDG01000004">
    <property type="protein sequence ID" value="KKS47924.1"/>
    <property type="molecule type" value="Genomic_DNA"/>
</dbReference>
<proteinExistence type="predicted"/>
<evidence type="ECO:0000313" key="3">
    <source>
        <dbReference type="EMBL" id="KKS47924.1"/>
    </source>
</evidence>
<name>A0A0G0ZGW1_9BACT</name>
<accession>A0A0G0ZGW1</accession>
<dbReference type="GO" id="GO:0005975">
    <property type="term" value="P:carbohydrate metabolic process"/>
    <property type="evidence" value="ECO:0007669"/>
    <property type="project" value="InterPro"/>
</dbReference>
<keyword evidence="1" id="KW-0328">Glycosyltransferase</keyword>
<dbReference type="PANTHER" id="PTHR11927">
    <property type="entry name" value="GALACTOSIDE 2-L-FUCOSYLTRANSFERASE"/>
    <property type="match status" value="1"/>
</dbReference>
<dbReference type="GO" id="GO:0016020">
    <property type="term" value="C:membrane"/>
    <property type="evidence" value="ECO:0007669"/>
    <property type="project" value="InterPro"/>
</dbReference>
<dbReference type="Pfam" id="PF01531">
    <property type="entry name" value="Glyco_transf_11"/>
    <property type="match status" value="1"/>
</dbReference>
<keyword evidence="2 3" id="KW-0808">Transferase</keyword>
<dbReference type="AlphaFoldDB" id="A0A0G0ZGW1"/>
<sequence length="296" mass="34306">MIIAKATGGLGNQLFQYALGRHLALLNNDTLKMEANYYINSSFVYTLGRFNTHQEITKEEDYLRAGLPNIGDASFYGRIKRKIFRISEGLKPIHKKKFITEPDFTFCPEILNVRSSCYLSGVWQSEKYFKNIEDTIRKEITLRNEPSSEVKNWIAKTSESNSVSIHIRRGDYVDNPRINKFHGVCPIEYYTNAIDCISQSIHNPTFYVFSNDIEWAKNNLRVSYPIFFVSDKIIPDHEELIIMSNCKHNIIANSTFSWWGAWLNVNQDKIVIAPQKWFTGSDTNTKDLIPEAWVRI</sequence>
<dbReference type="STRING" id="1618756.UV12_C0004G0032"/>
<reference evidence="3 4" key="1">
    <citation type="journal article" date="2015" name="Nature">
        <title>rRNA introns, odd ribosomes, and small enigmatic genomes across a large radiation of phyla.</title>
        <authorList>
            <person name="Brown C.T."/>
            <person name="Hug L.A."/>
            <person name="Thomas B.C."/>
            <person name="Sharon I."/>
            <person name="Castelle C.J."/>
            <person name="Singh A."/>
            <person name="Wilkins M.J."/>
            <person name="Williams K.H."/>
            <person name="Banfield J.F."/>
        </authorList>
    </citation>
    <scope>NUCLEOTIDE SEQUENCE [LARGE SCALE GENOMIC DNA]</scope>
</reference>
<organism evidence="3 4">
    <name type="scientific">Candidatus Nomurabacteria bacterium GW2011_GWC2_42_20</name>
    <dbReference type="NCBI Taxonomy" id="1618756"/>
    <lineage>
        <taxon>Bacteria</taxon>
        <taxon>Candidatus Nomuraibacteriota</taxon>
    </lineage>
</organism>
<gene>
    <name evidence="3" type="ORF">UV12_C0004G0032</name>
</gene>
<dbReference type="InterPro" id="IPR002516">
    <property type="entry name" value="Glyco_trans_11"/>
</dbReference>
<evidence type="ECO:0000313" key="4">
    <source>
        <dbReference type="Proteomes" id="UP000034704"/>
    </source>
</evidence>
<dbReference type="Gene3D" id="3.40.50.11350">
    <property type="match status" value="1"/>
</dbReference>
<evidence type="ECO:0000256" key="2">
    <source>
        <dbReference type="ARBA" id="ARBA00022679"/>
    </source>
</evidence>
<protein>
    <submittedName>
        <fullName evidence="3">Glycosyl transferase family 11</fullName>
    </submittedName>
</protein>
<evidence type="ECO:0000256" key="1">
    <source>
        <dbReference type="ARBA" id="ARBA00022676"/>
    </source>
</evidence>
<dbReference type="CDD" id="cd11301">
    <property type="entry name" value="Fut1_Fut2_like"/>
    <property type="match status" value="1"/>
</dbReference>
<dbReference type="PATRIC" id="fig|1618756.3.peg.349"/>
<dbReference type="PANTHER" id="PTHR11927:SF9">
    <property type="entry name" value="L-FUCOSYLTRANSFERASE"/>
    <property type="match status" value="1"/>
</dbReference>
<dbReference type="GO" id="GO:0008107">
    <property type="term" value="F:galactoside 2-alpha-L-fucosyltransferase activity"/>
    <property type="evidence" value="ECO:0007669"/>
    <property type="project" value="InterPro"/>
</dbReference>